<evidence type="ECO:0000256" key="4">
    <source>
        <dbReference type="ARBA" id="ARBA00022679"/>
    </source>
</evidence>
<dbReference type="HAMAP" id="MF_01931">
    <property type="entry name" value="PurF"/>
    <property type="match status" value="1"/>
</dbReference>
<dbReference type="SUPFAM" id="SSF53271">
    <property type="entry name" value="PRTase-like"/>
    <property type="match status" value="1"/>
</dbReference>
<dbReference type="InterPro" id="IPR000836">
    <property type="entry name" value="PRTase_dom"/>
</dbReference>
<evidence type="ECO:0000256" key="12">
    <source>
        <dbReference type="PIRSR" id="PIRSR000485-2"/>
    </source>
</evidence>
<evidence type="ECO:0000256" key="5">
    <source>
        <dbReference type="ARBA" id="ARBA00022723"/>
    </source>
</evidence>
<dbReference type="UniPathway" id="UPA00074">
    <property type="reaction ID" value="UER00124"/>
</dbReference>
<evidence type="ECO:0000256" key="11">
    <source>
        <dbReference type="PIRSR" id="PIRSR000485-1"/>
    </source>
</evidence>
<keyword evidence="7 9" id="KW-0460">Magnesium</keyword>
<keyword evidence="8 9" id="KW-0315">Glutamine amidotransferase</keyword>
<dbReference type="Proteomes" id="UP000297753">
    <property type="component" value="Unassembled WGS sequence"/>
</dbReference>
<evidence type="ECO:0000256" key="7">
    <source>
        <dbReference type="ARBA" id="ARBA00022842"/>
    </source>
</evidence>
<accession>A0A4Y8WE80</accession>
<dbReference type="EC" id="2.4.2.14" evidence="9"/>
<dbReference type="RefSeq" id="WP_134835875.1">
    <property type="nucleotide sequence ID" value="NZ_SATR01000018.1"/>
</dbReference>
<protein>
    <recommendedName>
        <fullName evidence="9">Amidophosphoribosyltransferase</fullName>
        <shortName evidence="9">ATase</shortName>
        <ecNumber evidence="9">2.4.2.14</ecNumber>
    </recommendedName>
    <alternativeName>
        <fullName evidence="9">Glutamine phosphoribosylpyrophosphate amidotransferase</fullName>
        <shortName evidence="9">GPATase</shortName>
    </alternativeName>
</protein>
<evidence type="ECO:0000256" key="3">
    <source>
        <dbReference type="ARBA" id="ARBA00022676"/>
    </source>
</evidence>
<comment type="pathway">
    <text evidence="1 9 10">Purine metabolism; IMP biosynthesis via de novo pathway; N(1)-(5-phospho-D-ribosyl)glycinamide from 5-phospho-alpha-D-ribose 1-diphosphate: step 1/2.</text>
</comment>
<comment type="cofactor">
    <cofactor evidence="9 12">
        <name>Mg(2+)</name>
        <dbReference type="ChEBI" id="CHEBI:18420"/>
    </cofactor>
    <text evidence="9 12">Binds 1 Mg(2+) ion per subunit.</text>
</comment>
<feature type="binding site" evidence="9 12">
    <location>
        <position position="302"/>
    </location>
    <ligand>
        <name>Mg(2+)</name>
        <dbReference type="ChEBI" id="CHEBI:18420"/>
    </ligand>
</feature>
<evidence type="ECO:0000313" key="14">
    <source>
        <dbReference type="EMBL" id="TFH91242.1"/>
    </source>
</evidence>
<evidence type="ECO:0000256" key="9">
    <source>
        <dbReference type="HAMAP-Rule" id="MF_01931"/>
    </source>
</evidence>
<comment type="function">
    <text evidence="9">Catalyzes the formation of phosphoribosylamine from phosphoribosylpyrophosphate (PRPP) and glutamine.</text>
</comment>
<dbReference type="EMBL" id="SATR01000018">
    <property type="protein sequence ID" value="TFH91242.1"/>
    <property type="molecule type" value="Genomic_DNA"/>
</dbReference>
<dbReference type="GO" id="GO:0000287">
    <property type="term" value="F:magnesium ion binding"/>
    <property type="evidence" value="ECO:0007669"/>
    <property type="project" value="UniProtKB-UniRule"/>
</dbReference>
<dbReference type="Gene3D" id="3.60.20.10">
    <property type="entry name" value="Glutamine Phosphoribosylpyrophosphate, subunit 1, domain 1"/>
    <property type="match status" value="1"/>
</dbReference>
<dbReference type="OrthoDB" id="9801213at2"/>
<evidence type="ECO:0000256" key="10">
    <source>
        <dbReference type="PIRNR" id="PIRNR000485"/>
    </source>
</evidence>
<proteinExistence type="inferred from homology"/>
<evidence type="ECO:0000256" key="1">
    <source>
        <dbReference type="ARBA" id="ARBA00005209"/>
    </source>
</evidence>
<feature type="domain" description="Glutamine amidotransferase type-2" evidence="13">
    <location>
        <begin position="2"/>
        <end position="233"/>
    </location>
</feature>
<dbReference type="Pfam" id="PF13522">
    <property type="entry name" value="GATase_6"/>
    <property type="match status" value="1"/>
</dbReference>
<comment type="caution">
    <text evidence="14">The sequence shown here is derived from an EMBL/GenBank/DDBJ whole genome shotgun (WGS) entry which is preliminary data.</text>
</comment>
<organism evidence="14 15">
    <name type="scientific">Vibrio ouci</name>
    <dbReference type="NCBI Taxonomy" id="2499078"/>
    <lineage>
        <taxon>Bacteria</taxon>
        <taxon>Pseudomonadati</taxon>
        <taxon>Pseudomonadota</taxon>
        <taxon>Gammaproteobacteria</taxon>
        <taxon>Vibrionales</taxon>
        <taxon>Vibrionaceae</taxon>
        <taxon>Vibrio</taxon>
    </lineage>
</organism>
<dbReference type="SUPFAM" id="SSF56235">
    <property type="entry name" value="N-terminal nucleophile aminohydrolases (Ntn hydrolases)"/>
    <property type="match status" value="1"/>
</dbReference>
<keyword evidence="3 9" id="KW-0328">Glycosyltransferase</keyword>
<feature type="binding site" evidence="9 12">
    <location>
        <position position="365"/>
    </location>
    <ligand>
        <name>Mg(2+)</name>
        <dbReference type="ChEBI" id="CHEBI:18420"/>
    </ligand>
</feature>
<dbReference type="InterPro" id="IPR029055">
    <property type="entry name" value="Ntn_hydrolases_N"/>
</dbReference>
<dbReference type="CDD" id="cd00715">
    <property type="entry name" value="GPATase_N"/>
    <property type="match status" value="1"/>
</dbReference>
<dbReference type="InterPro" id="IPR029057">
    <property type="entry name" value="PRTase-like"/>
</dbReference>
<evidence type="ECO:0000256" key="8">
    <source>
        <dbReference type="ARBA" id="ARBA00022962"/>
    </source>
</evidence>
<reference evidence="14 15" key="1">
    <citation type="submission" date="2019-01" db="EMBL/GenBank/DDBJ databases">
        <title>Vibrio BEI176 sp. nov, a marine bacterium isolated from China: eastern marignal seas.</title>
        <authorList>
            <person name="Li B."/>
        </authorList>
    </citation>
    <scope>NUCLEOTIDE SEQUENCE [LARGE SCALE GENOMIC DNA]</scope>
    <source>
        <strain evidence="14 15">BEI176</strain>
    </source>
</reference>
<comment type="caution">
    <text evidence="9">Lacks conserved residue(s) required for the propagation of feature annotation.</text>
</comment>
<dbReference type="Pfam" id="PF00156">
    <property type="entry name" value="Pribosyltran"/>
    <property type="match status" value="1"/>
</dbReference>
<sequence length="504" mass="55665">MCGIVGIVGTTPVNQSIYDALTVLQHRGQDAAGICTIESNRFRLRKANGLVKDVFEAKHMQRLQGSVGIGHVRYPTAGSSSASEAQPFYVNSPFGITLAHNGNLTNAAEVREKLFEKDRRHLNTTSDSEVLLNVLAHEIDTVKGNVTADDVFRAVTNVHRAIKGAYAVTAMIIGHGMVAFRDPNGIRPLCLGKREINGVTEYMVASESVALDAVGFDFVRDVAPGEAIYATFDGQLHTKLCADNPTLNPCIFEFVYFARPDSFIDKVSVYSARVEMGKKLGDRIRDEFSHLDIDVVIPIPETSCDIALQIAQAIDIPYRQGFVKNRYVGRTFIMPGQQQRKKSVRRKLNAIRSEFKDKNVLLVDDSIVRGTTSEQIIEMARDSGAKKVFMVSAAPEIRFPNVYGIDMPSATELIAHGRDNDAICKQIGADELIFQTLEDLVDAVGLGNTDITKFETSVFNGEYVTGDIDQKYLDFLESLRSDDAKVQREIQQELANLELHNEGA</sequence>
<dbReference type="AlphaFoldDB" id="A0A4Y8WE80"/>
<comment type="similarity">
    <text evidence="2 9 10">In the C-terminal section; belongs to the purine/pyrimidine phosphoribosyltransferase family.</text>
</comment>
<dbReference type="GO" id="GO:0009113">
    <property type="term" value="P:purine nucleobase biosynthetic process"/>
    <property type="evidence" value="ECO:0007669"/>
    <property type="project" value="UniProtKB-UniRule"/>
</dbReference>
<keyword evidence="15" id="KW-1185">Reference proteome</keyword>
<dbReference type="GO" id="GO:0006189">
    <property type="term" value="P:'de novo' IMP biosynthetic process"/>
    <property type="evidence" value="ECO:0007669"/>
    <property type="project" value="UniProtKB-UniRule"/>
</dbReference>
<keyword evidence="5 9" id="KW-0479">Metal-binding</keyword>
<feature type="binding site" evidence="9 12">
    <location>
        <position position="364"/>
    </location>
    <ligand>
        <name>Mg(2+)</name>
        <dbReference type="ChEBI" id="CHEBI:18420"/>
    </ligand>
</feature>
<evidence type="ECO:0000256" key="2">
    <source>
        <dbReference type="ARBA" id="ARBA00010138"/>
    </source>
</evidence>
<dbReference type="PIRSF" id="PIRSF000485">
    <property type="entry name" value="Amd_phspho_trans"/>
    <property type="match status" value="1"/>
</dbReference>
<evidence type="ECO:0000256" key="6">
    <source>
        <dbReference type="ARBA" id="ARBA00022755"/>
    </source>
</evidence>
<dbReference type="InterPro" id="IPR035584">
    <property type="entry name" value="PurF_N"/>
</dbReference>
<keyword evidence="6 9" id="KW-0658">Purine biosynthesis</keyword>
<dbReference type="FunFam" id="3.60.20.10:FF:000011">
    <property type="entry name" value="Amidophosphoribosyltransferase"/>
    <property type="match status" value="1"/>
</dbReference>
<feature type="active site" description="Nucleophile" evidence="9 11">
    <location>
        <position position="2"/>
    </location>
</feature>
<dbReference type="PANTHER" id="PTHR11907">
    <property type="entry name" value="AMIDOPHOSPHORIBOSYLTRANSFERASE"/>
    <property type="match status" value="1"/>
</dbReference>
<name>A0A4Y8WE80_9VIBR</name>
<dbReference type="NCBIfam" id="TIGR01134">
    <property type="entry name" value="purF"/>
    <property type="match status" value="1"/>
</dbReference>
<evidence type="ECO:0000259" key="13">
    <source>
        <dbReference type="PROSITE" id="PS51278"/>
    </source>
</evidence>
<keyword evidence="4 9" id="KW-0808">Transferase</keyword>
<comment type="catalytic activity">
    <reaction evidence="9 10">
        <text>5-phospho-beta-D-ribosylamine + L-glutamate + diphosphate = 5-phospho-alpha-D-ribose 1-diphosphate + L-glutamine + H2O</text>
        <dbReference type="Rhea" id="RHEA:14905"/>
        <dbReference type="ChEBI" id="CHEBI:15377"/>
        <dbReference type="ChEBI" id="CHEBI:29985"/>
        <dbReference type="ChEBI" id="CHEBI:33019"/>
        <dbReference type="ChEBI" id="CHEBI:58017"/>
        <dbReference type="ChEBI" id="CHEBI:58359"/>
        <dbReference type="ChEBI" id="CHEBI:58681"/>
        <dbReference type="EC" id="2.4.2.14"/>
    </reaction>
</comment>
<dbReference type="InterPro" id="IPR017932">
    <property type="entry name" value="GATase_2_dom"/>
</dbReference>
<dbReference type="InterPro" id="IPR005854">
    <property type="entry name" value="PurF"/>
</dbReference>
<dbReference type="CDD" id="cd06223">
    <property type="entry name" value="PRTases_typeI"/>
    <property type="match status" value="1"/>
</dbReference>
<dbReference type="GO" id="GO:0004044">
    <property type="term" value="F:amidophosphoribosyltransferase activity"/>
    <property type="evidence" value="ECO:0007669"/>
    <property type="project" value="UniProtKB-UniRule"/>
</dbReference>
<gene>
    <name evidence="9" type="primary">purF</name>
    <name evidence="14" type="ORF">ELS82_13170</name>
</gene>
<dbReference type="PROSITE" id="PS51278">
    <property type="entry name" value="GATASE_TYPE_2"/>
    <property type="match status" value="1"/>
</dbReference>
<dbReference type="Gene3D" id="3.40.50.2020">
    <property type="match status" value="1"/>
</dbReference>
<evidence type="ECO:0000313" key="15">
    <source>
        <dbReference type="Proteomes" id="UP000297753"/>
    </source>
</evidence>